<protein>
    <submittedName>
        <fullName evidence="1">Variable lymphocyte receptor B cassette</fullName>
    </submittedName>
</protein>
<reference evidence="1" key="1">
    <citation type="journal article" date="2007" name="Nat. Immunol.">
        <title>Evolution and diversification of lamprey antigen receptors: evidence for involvement of an AID-APOBEC family cytosine deaminase.</title>
        <authorList>
            <person name="Rogozin I.B."/>
            <person name="Iyer L.M."/>
            <person name="Liang L."/>
            <person name="Glazko G.V."/>
            <person name="Liston V.G."/>
            <person name="Pavlov Y.I."/>
            <person name="Aravind L."/>
            <person name="Pancer Z."/>
        </authorList>
    </citation>
    <scope>NUCLEOTIDE SEQUENCE</scope>
</reference>
<reference evidence="1" key="2">
    <citation type="submission" date="2007-03" db="EMBL/GenBank/DDBJ databases">
        <authorList>
            <person name="Mardis E.R."/>
        </authorList>
    </citation>
    <scope>NUCLEOTIDE SEQUENCE</scope>
</reference>
<keyword evidence="1" id="KW-0675">Receptor</keyword>
<evidence type="ECO:0000313" key="1">
    <source>
        <dbReference type="EMBL" id="ABO85979.1"/>
    </source>
</evidence>
<accession>A5HI24</accession>
<reference evidence="1" key="3">
    <citation type="submission" date="2007-03" db="EMBL/GenBank/DDBJ databases">
        <authorList>
            <person name="Rogozin I.B."/>
            <person name="Iyer L.M."/>
            <person name="Liang L."/>
            <person name="Glazko G.V."/>
            <person name="Liston V.G."/>
            <person name="Pavlov Y.I."/>
            <person name="Pancer Z."/>
        </authorList>
    </citation>
    <scope>NUCLEOTIDE SEQUENCE</scope>
</reference>
<dbReference type="EMBL" id="EF529303">
    <property type="protein sequence ID" value="ABO85979.1"/>
    <property type="molecule type" value="Genomic_DNA"/>
</dbReference>
<feature type="non-terminal residue" evidence="1">
    <location>
        <position position="30"/>
    </location>
</feature>
<organism evidence="1">
    <name type="scientific">Petromyzon marinus</name>
    <name type="common">Sea lamprey</name>
    <dbReference type="NCBI Taxonomy" id="7757"/>
    <lineage>
        <taxon>Eukaryota</taxon>
        <taxon>Metazoa</taxon>
        <taxon>Chordata</taxon>
        <taxon>Craniata</taxon>
        <taxon>Vertebrata</taxon>
        <taxon>Cyclostomata</taxon>
        <taxon>Hyperoartia</taxon>
        <taxon>Petromyzontiformes</taxon>
        <taxon>Petromyzontidae</taxon>
        <taxon>Petromyzon</taxon>
    </lineage>
</organism>
<feature type="non-terminal residue" evidence="1">
    <location>
        <position position="1"/>
    </location>
</feature>
<name>A5HI24_PETMA</name>
<proteinExistence type="predicted"/>
<dbReference type="AlphaFoldDB" id="A5HI24"/>
<sequence length="30" mass="3577">EIRDVISQVNLQQLVLYNNQLKRISRCAFD</sequence>